<name>A0A7Y9TGW4_9BACT</name>
<sequence length="326" mass="36854">MSRASVDGCVVYTTDSSYMFPTLVSAMQARQHTSATKADVIIFCVDLDRRTEDIFAAVCEQEGIGLMPVERTAIEGQTAMLARLFLDRFVPSKYRQCLYLDSDVHILHSLDPLMDVEVPQGHFLAANDPMTFLLADNGSLSRKLGQHLLSIGLSQEQSLQYFNSGVLRICREGWRTIGSDAWEQFQRMGRSSRFPDQDALNLVGAERRLPMSLAWNFPIFMRHSRVKAAINPRIEHFMSSPKPWHGAFPPWTSAAYRPYRSALKKYPSLAVYAHGMPASTRAVYHVQQRGKQMLETLTWGFSERRSRILAYEAECLFAAAAMGSRC</sequence>
<comment type="caution">
    <text evidence="1">The sequence shown here is derived from an EMBL/GenBank/DDBJ whole genome shotgun (WGS) entry which is preliminary data.</text>
</comment>
<dbReference type="EMBL" id="JACCCW010000002">
    <property type="protein sequence ID" value="NYF79929.1"/>
    <property type="molecule type" value="Genomic_DNA"/>
</dbReference>
<dbReference type="Gene3D" id="3.90.550.10">
    <property type="entry name" value="Spore Coat Polysaccharide Biosynthesis Protein SpsA, Chain A"/>
    <property type="match status" value="1"/>
</dbReference>
<gene>
    <name evidence="1" type="ORF">HDF17_002249</name>
</gene>
<dbReference type="AlphaFoldDB" id="A0A7Y9TGW4"/>
<reference evidence="1 2" key="1">
    <citation type="submission" date="2020-07" db="EMBL/GenBank/DDBJ databases">
        <title>Genomic Encyclopedia of Type Strains, Phase IV (KMG-V): Genome sequencing to study the core and pangenomes of soil and plant-associated prokaryotes.</title>
        <authorList>
            <person name="Whitman W."/>
        </authorList>
    </citation>
    <scope>NUCLEOTIDE SEQUENCE [LARGE SCALE GENOMIC DNA]</scope>
    <source>
        <strain evidence="1 2">X4EP2</strain>
    </source>
</reference>
<dbReference type="InterPro" id="IPR002495">
    <property type="entry name" value="Glyco_trans_8"/>
</dbReference>
<keyword evidence="1" id="KW-0808">Transferase</keyword>
<dbReference type="RefSeq" id="WP_179490918.1">
    <property type="nucleotide sequence ID" value="NZ_JACCCW010000002.1"/>
</dbReference>
<evidence type="ECO:0000313" key="2">
    <source>
        <dbReference type="Proteomes" id="UP000589520"/>
    </source>
</evidence>
<protein>
    <submittedName>
        <fullName evidence="1">Lipopolysaccharide biosynthesis glycosyltransferase</fullName>
    </submittedName>
</protein>
<dbReference type="Proteomes" id="UP000589520">
    <property type="component" value="Unassembled WGS sequence"/>
</dbReference>
<dbReference type="GO" id="GO:0016757">
    <property type="term" value="F:glycosyltransferase activity"/>
    <property type="evidence" value="ECO:0007669"/>
    <property type="project" value="InterPro"/>
</dbReference>
<organism evidence="1 2">
    <name type="scientific">Granulicella arctica</name>
    <dbReference type="NCBI Taxonomy" id="940613"/>
    <lineage>
        <taxon>Bacteria</taxon>
        <taxon>Pseudomonadati</taxon>
        <taxon>Acidobacteriota</taxon>
        <taxon>Terriglobia</taxon>
        <taxon>Terriglobales</taxon>
        <taxon>Acidobacteriaceae</taxon>
        <taxon>Granulicella</taxon>
    </lineage>
</organism>
<keyword evidence="2" id="KW-1185">Reference proteome</keyword>
<accession>A0A7Y9TGW4</accession>
<dbReference type="InterPro" id="IPR029044">
    <property type="entry name" value="Nucleotide-diphossugar_trans"/>
</dbReference>
<dbReference type="SUPFAM" id="SSF53448">
    <property type="entry name" value="Nucleotide-diphospho-sugar transferases"/>
    <property type="match status" value="1"/>
</dbReference>
<dbReference type="Pfam" id="PF01501">
    <property type="entry name" value="Glyco_transf_8"/>
    <property type="match status" value="1"/>
</dbReference>
<proteinExistence type="predicted"/>
<evidence type="ECO:0000313" key="1">
    <source>
        <dbReference type="EMBL" id="NYF79929.1"/>
    </source>
</evidence>